<sequence length="121" mass="12623">MTLVLTGPPPTWKTQLEAADLQNVKRGVAFATFAAGVAVTRFSDGGALYVVDTTAANRQVVLPRAADSAGQEHIVKRATAGANTCVVSSDGGVLDGTASYSLATQYAVGRFMSDGQNWWTT</sequence>
<protein>
    <submittedName>
        <fullName evidence="1">Uncharacterized protein</fullName>
    </submittedName>
</protein>
<name>A0A5C8PSY4_9HYPH</name>
<comment type="caution">
    <text evidence="1">The sequence shown here is derived from an EMBL/GenBank/DDBJ whole genome shotgun (WGS) entry which is preliminary data.</text>
</comment>
<reference evidence="1 2" key="1">
    <citation type="submission" date="2019-06" db="EMBL/GenBank/DDBJ databases">
        <title>New taxonomy in bacterial strain CC-CFT640, isolated from vineyard.</title>
        <authorList>
            <person name="Lin S.-Y."/>
            <person name="Tsai C.-F."/>
            <person name="Young C.-C."/>
        </authorList>
    </citation>
    <scope>NUCLEOTIDE SEQUENCE [LARGE SCALE GENOMIC DNA]</scope>
    <source>
        <strain evidence="1 2">CC-CFT640</strain>
    </source>
</reference>
<dbReference type="Proteomes" id="UP000321638">
    <property type="component" value="Unassembled WGS sequence"/>
</dbReference>
<accession>A0A5C8PSY4</accession>
<dbReference type="RefSeq" id="WP_147845886.1">
    <property type="nucleotide sequence ID" value="NZ_VDUZ01000004.1"/>
</dbReference>
<evidence type="ECO:0000313" key="2">
    <source>
        <dbReference type="Proteomes" id="UP000321638"/>
    </source>
</evidence>
<keyword evidence="2" id="KW-1185">Reference proteome</keyword>
<gene>
    <name evidence="1" type="ORF">FHP25_05445</name>
</gene>
<evidence type="ECO:0000313" key="1">
    <source>
        <dbReference type="EMBL" id="TXL80470.1"/>
    </source>
</evidence>
<proteinExistence type="predicted"/>
<dbReference type="EMBL" id="VDUZ01000004">
    <property type="protein sequence ID" value="TXL80470.1"/>
    <property type="molecule type" value="Genomic_DNA"/>
</dbReference>
<dbReference type="AlphaFoldDB" id="A0A5C8PSY4"/>
<dbReference type="OrthoDB" id="9891383at2"/>
<organism evidence="1 2">
    <name type="scientific">Vineibacter terrae</name>
    <dbReference type="NCBI Taxonomy" id="2586908"/>
    <lineage>
        <taxon>Bacteria</taxon>
        <taxon>Pseudomonadati</taxon>
        <taxon>Pseudomonadota</taxon>
        <taxon>Alphaproteobacteria</taxon>
        <taxon>Hyphomicrobiales</taxon>
        <taxon>Vineibacter</taxon>
    </lineage>
</organism>